<feature type="transmembrane region" description="Helical" evidence="9">
    <location>
        <begin position="41"/>
        <end position="61"/>
    </location>
</feature>
<dbReference type="AlphaFoldDB" id="B6GBJ8"/>
<dbReference type="PIRSF" id="PIRSF006351">
    <property type="entry name" value="PTS_EIIC-Cellobiose"/>
    <property type="match status" value="1"/>
</dbReference>
<dbReference type="eggNOG" id="COG1455">
    <property type="taxonomic scope" value="Bacteria"/>
</dbReference>
<dbReference type="RefSeq" id="WP_006721101.1">
    <property type="nucleotide sequence ID" value="NZ_CP085935.1"/>
</dbReference>
<evidence type="ECO:0000256" key="7">
    <source>
        <dbReference type="ARBA" id="ARBA00023136"/>
    </source>
</evidence>
<dbReference type="InterPro" id="IPR003352">
    <property type="entry name" value="PTS_EIIC"/>
</dbReference>
<dbReference type="GO" id="GO:0008982">
    <property type="term" value="F:protein-N(PI)-phosphohistidine-sugar phosphotransferase activity"/>
    <property type="evidence" value="ECO:0007669"/>
    <property type="project" value="UniProtKB-UniRule"/>
</dbReference>
<evidence type="ECO:0000259" key="10">
    <source>
        <dbReference type="PROSITE" id="PS51105"/>
    </source>
</evidence>
<keyword evidence="2 8" id="KW-0813">Transport</keyword>
<evidence type="ECO:0000256" key="4">
    <source>
        <dbReference type="ARBA" id="ARBA00022597"/>
    </source>
</evidence>
<dbReference type="GO" id="GO:0005886">
    <property type="term" value="C:plasma membrane"/>
    <property type="evidence" value="ECO:0007669"/>
    <property type="project" value="UniProtKB-SubCell"/>
</dbReference>
<dbReference type="Pfam" id="PF02378">
    <property type="entry name" value="PTS_EIIC"/>
    <property type="match status" value="1"/>
</dbReference>
<protein>
    <recommendedName>
        <fullName evidence="8">Permease IIC component</fullName>
    </recommendedName>
</protein>
<dbReference type="Proteomes" id="UP000003560">
    <property type="component" value="Unassembled WGS sequence"/>
</dbReference>
<comment type="caution">
    <text evidence="11">The sequence shown here is derived from an EMBL/GenBank/DDBJ whole genome shotgun (WGS) entry which is preliminary data.</text>
</comment>
<keyword evidence="7 8" id="KW-0472">Membrane</keyword>
<dbReference type="PROSITE" id="PS51105">
    <property type="entry name" value="PTS_EIIC_TYPE_3"/>
    <property type="match status" value="1"/>
</dbReference>
<dbReference type="InterPro" id="IPR051088">
    <property type="entry name" value="PTS_Sugar-EIIC/EIIB"/>
</dbReference>
<dbReference type="InterPro" id="IPR004501">
    <property type="entry name" value="PTS_EIIC_3"/>
</dbReference>
<evidence type="ECO:0000256" key="9">
    <source>
        <dbReference type="SAM" id="Phobius"/>
    </source>
</evidence>
<feature type="transmembrane region" description="Helical" evidence="9">
    <location>
        <begin position="283"/>
        <end position="306"/>
    </location>
</feature>
<keyword evidence="3 8" id="KW-1003">Cell membrane</keyword>
<feature type="transmembrane region" description="Helical" evidence="9">
    <location>
        <begin position="183"/>
        <end position="203"/>
    </location>
</feature>
<sequence length="428" mass="46202">MNFDKLFESKPIQMLQELGGKMQSNKIFSSISGGMMGTMNLILAGAVFSIISMLLNISGILETTDPVYQWLQLPYNMTMGVVGLAASFGVAYSYTKNLEMKGEVANGFVSMFLFMMVCAPVQQVTLADGSTKSMLDTSFLGGSGMFTAMIMAILVVRIIKFFQDHHIALKMPDSVPPFLSDSFATLIPLLANIVLWLGLNTLLQNVMGANIPAAIMGILSIPLNALVSGPGMIVIVFIAMLFWSVGIHGTMIAYMVIMPVMMQAYGVNAELVASGADPVFNPVFLFGAAACCGGTGNTLPLAVHFLHAKSEQCRAIGKASVVPAIFNISEPIVFGAPIMFNPILCIPFILNAVIMTAIFYAGFMVGFFQPPHVLIMTALPVILQEFLQSLAWQNCLLPVIGFVLGFLIYAPFVKMYDKQCLANETASE</sequence>
<feature type="transmembrane region" description="Helical" evidence="9">
    <location>
        <begin position="348"/>
        <end position="370"/>
    </location>
</feature>
<dbReference type="PANTHER" id="PTHR33989:SF4">
    <property type="entry name" value="PTS SYSTEM N,N'-DIACETYLCHITOBIOSE-SPECIFIC EIIC COMPONENT"/>
    <property type="match status" value="1"/>
</dbReference>
<proteinExistence type="predicted"/>
<evidence type="ECO:0000256" key="1">
    <source>
        <dbReference type="ARBA" id="ARBA00004651"/>
    </source>
</evidence>
<keyword evidence="12" id="KW-1185">Reference proteome</keyword>
<feature type="domain" description="PTS EIIC type-3" evidence="10">
    <location>
        <begin position="11"/>
        <end position="412"/>
    </location>
</feature>
<dbReference type="PANTHER" id="PTHR33989">
    <property type="match status" value="1"/>
</dbReference>
<feature type="transmembrane region" description="Helical" evidence="9">
    <location>
        <begin position="142"/>
        <end position="162"/>
    </location>
</feature>
<dbReference type="GO" id="GO:0009401">
    <property type="term" value="P:phosphoenolpyruvate-dependent sugar phosphotransferase system"/>
    <property type="evidence" value="ECO:0007669"/>
    <property type="project" value="InterPro"/>
</dbReference>
<name>B6GBJ8_9ACTN</name>
<feature type="transmembrane region" description="Helical" evidence="9">
    <location>
        <begin position="234"/>
        <end position="257"/>
    </location>
</feature>
<keyword evidence="4 8" id="KW-0762">Sugar transport</keyword>
<comment type="subcellular location">
    <subcellularLocation>
        <location evidence="1">Cell membrane</location>
        <topology evidence="1">Multi-pass membrane protein</topology>
    </subcellularLocation>
</comment>
<evidence type="ECO:0000256" key="8">
    <source>
        <dbReference type="PIRNR" id="PIRNR006351"/>
    </source>
</evidence>
<reference evidence="11 12" key="1">
    <citation type="submission" date="2008-10" db="EMBL/GenBank/DDBJ databases">
        <title>Draft genome sequence of Collinsella stercoris (DSM 13279).</title>
        <authorList>
            <person name="Sudarsanam P."/>
            <person name="Ley R."/>
            <person name="Guruge J."/>
            <person name="Turnbaugh P.J."/>
            <person name="Mahowald M."/>
            <person name="Liep D."/>
            <person name="Gordon J."/>
        </authorList>
    </citation>
    <scope>NUCLEOTIDE SEQUENCE [LARGE SCALE GENOMIC DNA]</scope>
    <source>
        <strain evidence="11 12">DSM 13279</strain>
    </source>
</reference>
<dbReference type="InterPro" id="IPR004796">
    <property type="entry name" value="PTS_IIC_cello"/>
</dbReference>
<evidence type="ECO:0000256" key="5">
    <source>
        <dbReference type="ARBA" id="ARBA00022692"/>
    </source>
</evidence>
<dbReference type="GeneID" id="98003193"/>
<comment type="function">
    <text evidence="8">The phosphoenolpyruvate-dependent sugar phosphotransferase system (PTS), a major carbohydrate active -transport system, catalyzes the phosphorylation of incoming sugar substrates concomitant with their translocation across the cell membrane.</text>
</comment>
<keyword evidence="6 9" id="KW-1133">Transmembrane helix</keyword>
<feature type="transmembrane region" description="Helical" evidence="9">
    <location>
        <begin position="209"/>
        <end position="227"/>
    </location>
</feature>
<feature type="transmembrane region" description="Helical" evidence="9">
    <location>
        <begin position="104"/>
        <end position="122"/>
    </location>
</feature>
<feature type="transmembrane region" description="Helical" evidence="9">
    <location>
        <begin position="390"/>
        <end position="409"/>
    </location>
</feature>
<keyword evidence="5 9" id="KW-0812">Transmembrane</keyword>
<evidence type="ECO:0000256" key="3">
    <source>
        <dbReference type="ARBA" id="ARBA00022475"/>
    </source>
</evidence>
<dbReference type="STRING" id="445975.COLSTE_01458"/>
<evidence type="ECO:0000313" key="11">
    <source>
        <dbReference type="EMBL" id="EEA90351.1"/>
    </source>
</evidence>
<reference evidence="11 12" key="2">
    <citation type="submission" date="2008-10" db="EMBL/GenBank/DDBJ databases">
        <authorList>
            <person name="Fulton L."/>
            <person name="Clifton S."/>
            <person name="Fulton B."/>
            <person name="Xu J."/>
            <person name="Minx P."/>
            <person name="Pepin K.H."/>
            <person name="Johnson M."/>
            <person name="Thiruvilangam P."/>
            <person name="Bhonagiri V."/>
            <person name="Nash W.E."/>
            <person name="Mardis E.R."/>
            <person name="Wilson R.K."/>
        </authorList>
    </citation>
    <scope>NUCLEOTIDE SEQUENCE [LARGE SCALE GENOMIC DNA]</scope>
    <source>
        <strain evidence="11 12">DSM 13279</strain>
    </source>
</reference>
<accession>B6GBJ8</accession>
<evidence type="ECO:0000313" key="12">
    <source>
        <dbReference type="Proteomes" id="UP000003560"/>
    </source>
</evidence>
<feature type="transmembrane region" description="Helical" evidence="9">
    <location>
        <begin position="73"/>
        <end position="92"/>
    </location>
</feature>
<dbReference type="HOGENOM" id="CLU_029688_1_0_11"/>
<dbReference type="GO" id="GO:1902815">
    <property type="term" value="P:N,N'-diacetylchitobiose import"/>
    <property type="evidence" value="ECO:0007669"/>
    <property type="project" value="TreeGrafter"/>
</dbReference>
<gene>
    <name evidence="11" type="primary">licC</name>
    <name evidence="11" type="ORF">COLSTE_01458</name>
</gene>
<evidence type="ECO:0000256" key="2">
    <source>
        <dbReference type="ARBA" id="ARBA00022448"/>
    </source>
</evidence>
<organism evidence="11 12">
    <name type="scientific">Collinsella stercoris DSM 13279</name>
    <dbReference type="NCBI Taxonomy" id="445975"/>
    <lineage>
        <taxon>Bacteria</taxon>
        <taxon>Bacillati</taxon>
        <taxon>Actinomycetota</taxon>
        <taxon>Coriobacteriia</taxon>
        <taxon>Coriobacteriales</taxon>
        <taxon>Coriobacteriaceae</taxon>
        <taxon>Collinsella</taxon>
    </lineage>
</organism>
<evidence type="ECO:0000256" key="6">
    <source>
        <dbReference type="ARBA" id="ARBA00022989"/>
    </source>
</evidence>
<dbReference type="EMBL" id="ABXJ01000077">
    <property type="protein sequence ID" value="EEA90351.1"/>
    <property type="molecule type" value="Genomic_DNA"/>
</dbReference>